<dbReference type="EMBL" id="VDFU01000014">
    <property type="protein sequence ID" value="TNC49030.1"/>
    <property type="molecule type" value="Genomic_DNA"/>
</dbReference>
<dbReference type="Pfam" id="PF20339">
    <property type="entry name" value="DUF6634"/>
    <property type="match status" value="1"/>
</dbReference>
<dbReference type="Proteomes" id="UP000305887">
    <property type="component" value="Unassembled WGS sequence"/>
</dbReference>
<sequence length="170" mass="18003">MAMVRLQTPPTLPTAVAAALQDLSQSAEPLLTNPGAPVRLADLPAVWRAHLLEHPDVYGTLVPLGCAEVERADWERLLVLVARQLEHAFRLAGLFALVERGPAPEELAEAPVLSLWAPGIARFGDLVLAGRVTGHPRLPSTWICTSPLLGLDHSAGGRAPGADGISWASP</sequence>
<dbReference type="RefSeq" id="WP_139077348.1">
    <property type="nucleotide sequence ID" value="NZ_VDFU01000014.1"/>
</dbReference>
<organism evidence="1 2">
    <name type="scientific">Rubellimicrobium rubrum</name>
    <dbReference type="NCBI Taxonomy" id="2585369"/>
    <lineage>
        <taxon>Bacteria</taxon>
        <taxon>Pseudomonadati</taxon>
        <taxon>Pseudomonadota</taxon>
        <taxon>Alphaproteobacteria</taxon>
        <taxon>Rhodobacterales</taxon>
        <taxon>Roseobacteraceae</taxon>
        <taxon>Rubellimicrobium</taxon>
    </lineage>
</organism>
<evidence type="ECO:0000313" key="2">
    <source>
        <dbReference type="Proteomes" id="UP000305887"/>
    </source>
</evidence>
<accession>A0A5C4MWQ7</accession>
<comment type="caution">
    <text evidence="1">The sequence shown here is derived from an EMBL/GenBank/DDBJ whole genome shotgun (WGS) entry which is preliminary data.</text>
</comment>
<dbReference type="InterPro" id="IPR046574">
    <property type="entry name" value="DUF6634"/>
</dbReference>
<dbReference type="OrthoDB" id="7870532at2"/>
<proteinExistence type="predicted"/>
<gene>
    <name evidence="1" type="ORF">FHG66_12780</name>
</gene>
<name>A0A5C4MWQ7_9RHOB</name>
<reference evidence="1 2" key="1">
    <citation type="submission" date="2019-06" db="EMBL/GenBank/DDBJ databases">
        <title>YIM 131921 draft genome.</title>
        <authorList>
            <person name="Jiang L."/>
        </authorList>
    </citation>
    <scope>NUCLEOTIDE SEQUENCE [LARGE SCALE GENOMIC DNA]</scope>
    <source>
        <strain evidence="1 2">YIM 131921</strain>
    </source>
</reference>
<keyword evidence="2" id="KW-1185">Reference proteome</keyword>
<dbReference type="AlphaFoldDB" id="A0A5C4MWQ7"/>
<protein>
    <submittedName>
        <fullName evidence="1">Uncharacterized protein</fullName>
    </submittedName>
</protein>
<evidence type="ECO:0000313" key="1">
    <source>
        <dbReference type="EMBL" id="TNC49030.1"/>
    </source>
</evidence>